<feature type="region of interest" description="Disordered" evidence="6">
    <location>
        <begin position="301"/>
        <end position="388"/>
    </location>
</feature>
<dbReference type="Pfam" id="PF03514">
    <property type="entry name" value="GRAS"/>
    <property type="match status" value="1"/>
</dbReference>
<feature type="compositionally biased region" description="Basic and acidic residues" evidence="6">
    <location>
        <begin position="306"/>
        <end position="324"/>
    </location>
</feature>
<comment type="caution">
    <text evidence="5">Lacks conserved residue(s) required for the propagation of feature annotation.</text>
</comment>
<dbReference type="PANTHER" id="PTHR31636">
    <property type="entry name" value="OSJNBA0084A10.13 PROTEIN-RELATED"/>
    <property type="match status" value="1"/>
</dbReference>
<feature type="compositionally biased region" description="Basic and acidic residues" evidence="6">
    <location>
        <begin position="365"/>
        <end position="377"/>
    </location>
</feature>
<feature type="compositionally biased region" description="Polar residues" evidence="6">
    <location>
        <begin position="177"/>
        <end position="205"/>
    </location>
</feature>
<dbReference type="PROSITE" id="PS50985">
    <property type="entry name" value="GRAS"/>
    <property type="match status" value="1"/>
</dbReference>
<dbReference type="InterPro" id="IPR005202">
    <property type="entry name" value="TF_GRAS"/>
</dbReference>
<keyword evidence="8" id="KW-1185">Reference proteome</keyword>
<accession>A0A2P6QJ02</accession>
<proteinExistence type="inferred from homology"/>
<name>A0A2P6QJ02_ROSCH</name>
<feature type="compositionally biased region" description="Basic residues" evidence="6">
    <location>
        <begin position="325"/>
        <end position="335"/>
    </location>
</feature>
<dbReference type="Gramene" id="PRQ34143">
    <property type="protein sequence ID" value="PRQ34143"/>
    <property type="gene ID" value="RchiOBHm_Chr5g0065571"/>
</dbReference>
<feature type="compositionally biased region" description="Polar residues" evidence="6">
    <location>
        <begin position="425"/>
        <end position="438"/>
    </location>
</feature>
<protein>
    <submittedName>
        <fullName evidence="7">Putative transcription factor GRAS family</fullName>
    </submittedName>
</protein>
<keyword evidence="4" id="KW-0539">Nucleus</keyword>
<evidence type="ECO:0000256" key="1">
    <source>
        <dbReference type="ARBA" id="ARBA00004123"/>
    </source>
</evidence>
<evidence type="ECO:0000256" key="4">
    <source>
        <dbReference type="ARBA" id="ARBA00023242"/>
    </source>
</evidence>
<dbReference type="Proteomes" id="UP000238479">
    <property type="component" value="Chromosome 5"/>
</dbReference>
<dbReference type="EMBL" id="PDCK01000043">
    <property type="protein sequence ID" value="PRQ34143.1"/>
    <property type="molecule type" value="Genomic_DNA"/>
</dbReference>
<comment type="subcellular location">
    <subcellularLocation>
        <location evidence="1">Nucleus</location>
    </subcellularLocation>
</comment>
<feature type="compositionally biased region" description="Basic and acidic residues" evidence="6">
    <location>
        <begin position="339"/>
        <end position="355"/>
    </location>
</feature>
<reference evidence="7 8" key="1">
    <citation type="journal article" date="2018" name="Nat. Genet.">
        <title>The Rosa genome provides new insights in the design of modern roses.</title>
        <authorList>
            <person name="Bendahmane M."/>
        </authorList>
    </citation>
    <scope>NUCLEOTIDE SEQUENCE [LARGE SCALE GENOMIC DNA]</scope>
    <source>
        <strain evidence="8">cv. Old Blush</strain>
    </source>
</reference>
<feature type="region of interest" description="Leucine repeat II (LRII)" evidence="5">
    <location>
        <begin position="616"/>
        <end position="648"/>
    </location>
</feature>
<dbReference type="GO" id="GO:0005634">
    <property type="term" value="C:nucleus"/>
    <property type="evidence" value="ECO:0007669"/>
    <property type="project" value="UniProtKB-SubCell"/>
</dbReference>
<feature type="compositionally biased region" description="Polar residues" evidence="6">
    <location>
        <begin position="213"/>
        <end position="239"/>
    </location>
</feature>
<comment type="similarity">
    <text evidence="5">Belongs to the GRAS family.</text>
</comment>
<feature type="region of interest" description="Disordered" evidence="6">
    <location>
        <begin position="417"/>
        <end position="450"/>
    </location>
</feature>
<evidence type="ECO:0000256" key="3">
    <source>
        <dbReference type="ARBA" id="ARBA00023163"/>
    </source>
</evidence>
<evidence type="ECO:0000313" key="8">
    <source>
        <dbReference type="Proteomes" id="UP000238479"/>
    </source>
</evidence>
<sequence>MDPPHTGLPDFMNDIDFESMLPNSSQFPEIPNQYQFNQLSPDLDSLSNQFSIPPEPVSGNFVPPISVSTEGESLLPNGGSFSLPTTVSPGVDSKSSDDLDFSETVFKYVNQMLMEENIEEKPLMLYDDPLGLRGTEKSFYEVLGQQYPFSPNQQPLYDDQPNQQPLYVDRKDESPDSYFSGNSSDFNTGSSPSAGTSNSVDSQSLGDYGEQKPSLSETSHSRDSVYQFNSHSNSNSRLSVPLTNSLSSFGGGMSESSVNQFLAQNIFTDSESVLQFQRGLEQASKFLPKVNPLVINLESSTVSPEVKGHAPTDIVNKEKSERKNRPSRRRGRRKSPNGSRERKNSPDGSRERKNSPDGSRGRKNHEREDVDSEEGRSSKQSAIYKGEEDELSEMFDKVLLFDGSNLSSCGSCGDNVDVQNEESKNLQPNGQPQASNDEGGTARAKKQGKKKETVDLRNLLILCAQAVSTNDFRTSTELLKQIRQHSSPFGDGSQRLAHFFANGLEARMAGTGTGTQFYYISVASKRKAVDKLKCYQVHLSACPFKRMSMFFKNKMILKMAEKATTLHIVDFGILYGFQWPILIHKLSMRPGGPPKLRITGIEVPQPGFRPAEWIEETGRRLARYCKRFNVPFEFNAIASQNWESIQVEHLKVERNEVLAVNCMLRFTNLLDETVEVNCPRDSVLKLIRRLKPDIFVHTIVNGAYNAPFFVTRFREALFHFSALYDAFDVNIPRDSPERLVFETEFYGQEAMNVIACEGIQRVERAETYKQWQVRCQRAGLKVLPLNQELVKAFRDKVKAWYHKDFAIDQDSDWMLQAWKGRIVYASSCWVPA</sequence>
<evidence type="ECO:0000256" key="6">
    <source>
        <dbReference type="SAM" id="MobiDB-lite"/>
    </source>
</evidence>
<feature type="region of interest" description="SAW" evidence="5">
    <location>
        <begin position="755"/>
        <end position="830"/>
    </location>
</feature>
<evidence type="ECO:0000313" key="7">
    <source>
        <dbReference type="EMBL" id="PRQ34143.1"/>
    </source>
</evidence>
<organism evidence="7 8">
    <name type="scientific">Rosa chinensis</name>
    <name type="common">China rose</name>
    <dbReference type="NCBI Taxonomy" id="74649"/>
    <lineage>
        <taxon>Eukaryota</taxon>
        <taxon>Viridiplantae</taxon>
        <taxon>Streptophyta</taxon>
        <taxon>Embryophyta</taxon>
        <taxon>Tracheophyta</taxon>
        <taxon>Spermatophyta</taxon>
        <taxon>Magnoliopsida</taxon>
        <taxon>eudicotyledons</taxon>
        <taxon>Gunneridae</taxon>
        <taxon>Pentapetalae</taxon>
        <taxon>rosids</taxon>
        <taxon>fabids</taxon>
        <taxon>Rosales</taxon>
        <taxon>Rosaceae</taxon>
        <taxon>Rosoideae</taxon>
        <taxon>Rosoideae incertae sedis</taxon>
        <taxon>Rosa</taxon>
    </lineage>
</organism>
<keyword evidence="3" id="KW-0804">Transcription</keyword>
<dbReference type="OMA" id="CCNDNEN"/>
<feature type="compositionally biased region" description="Polar residues" evidence="6">
    <location>
        <begin position="149"/>
        <end position="165"/>
    </location>
</feature>
<feature type="short sequence motif" description="VHIID" evidence="5">
    <location>
        <begin position="566"/>
        <end position="570"/>
    </location>
</feature>
<evidence type="ECO:0000256" key="5">
    <source>
        <dbReference type="PROSITE-ProRule" id="PRU01191"/>
    </source>
</evidence>
<evidence type="ECO:0000256" key="2">
    <source>
        <dbReference type="ARBA" id="ARBA00023015"/>
    </source>
</evidence>
<keyword evidence="2" id="KW-0805">Transcription regulation</keyword>
<feature type="region of interest" description="Disordered" evidence="6">
    <location>
        <begin position="149"/>
        <end position="239"/>
    </location>
</feature>
<comment type="caution">
    <text evidence="7">The sequence shown here is derived from an EMBL/GenBank/DDBJ whole genome shotgun (WGS) entry which is preliminary data.</text>
</comment>
<feature type="region of interest" description="VHIID" evidence="5">
    <location>
        <begin position="535"/>
        <end position="600"/>
    </location>
</feature>
<dbReference type="STRING" id="74649.A0A2P6QJ02"/>
<gene>
    <name evidence="7" type="ORF">RchiOBHm_Chr5g0065571</name>
</gene>
<dbReference type="AlphaFoldDB" id="A0A2P6QJ02"/>